<gene>
    <name evidence="5" type="ORF">RYX45_14155</name>
</gene>
<dbReference type="PROSITE" id="PS51450">
    <property type="entry name" value="LRR"/>
    <property type="match status" value="3"/>
</dbReference>
<dbReference type="InterPro" id="IPR001611">
    <property type="entry name" value="Leu-rich_rpt"/>
</dbReference>
<dbReference type="Pfam" id="PF08757">
    <property type="entry name" value="CotH"/>
    <property type="match status" value="1"/>
</dbReference>
<dbReference type="PANTHER" id="PTHR46652:SF3">
    <property type="entry name" value="LEUCINE-RICH REPEAT-CONTAINING PROTEIN 9"/>
    <property type="match status" value="1"/>
</dbReference>
<keyword evidence="5" id="KW-0808">Transferase</keyword>
<dbReference type="SUPFAM" id="SSF52058">
    <property type="entry name" value="L domain-like"/>
    <property type="match status" value="1"/>
</dbReference>
<evidence type="ECO:0000256" key="3">
    <source>
        <dbReference type="SAM" id="Phobius"/>
    </source>
</evidence>
<keyword evidence="3" id="KW-0812">Transmembrane</keyword>
<keyword evidence="5" id="KW-0418">Kinase</keyword>
<comment type="caution">
    <text evidence="5">The sequence shown here is derived from an EMBL/GenBank/DDBJ whole genome shotgun (WGS) entry which is preliminary data.</text>
</comment>
<dbReference type="Gene3D" id="3.80.10.10">
    <property type="entry name" value="Ribonuclease Inhibitor"/>
    <property type="match status" value="1"/>
</dbReference>
<reference evidence="5" key="1">
    <citation type="submission" date="2023-10" db="EMBL/GenBank/DDBJ databases">
        <title>Screening of Alkalihalophilus pseudofirmusBZ-TG-HK211 and Its Alleviation of Salt Stress on Rapeseed Growth.</title>
        <authorList>
            <person name="Zhao B."/>
            <person name="Guo T."/>
        </authorList>
    </citation>
    <scope>NUCLEOTIDE SEQUENCE</scope>
    <source>
        <strain evidence="5">BZ-TG-HK211</strain>
    </source>
</reference>
<dbReference type="Pfam" id="PF13290">
    <property type="entry name" value="CHB_HEX_C_1"/>
    <property type="match status" value="1"/>
</dbReference>
<evidence type="ECO:0000313" key="5">
    <source>
        <dbReference type="EMBL" id="MDV2886329.1"/>
    </source>
</evidence>
<proteinExistence type="predicted"/>
<evidence type="ECO:0000259" key="4">
    <source>
        <dbReference type="Pfam" id="PF13290"/>
    </source>
</evidence>
<dbReference type="InterPro" id="IPR050836">
    <property type="entry name" value="SDS22/Internalin_LRR"/>
</dbReference>
<sequence length="1003" mass="114139">MKNLKVLWLLLPIVALIWIIGFFVSDDQTISFPDPAFEEAVRSSLNLDEGPLRKDMINRVESLNIEYSGVYSIEGIEHFSSLTSLTIDGNHISSLEPLAKMERLTSISAVNNQITSLAPLTEMRALTDLNVRENEVESLYPIAGLYNLTSLNIRENKIEDLEPLEQLKNLTDLNARYNNIKSVDPILSLESLTDRLYLLGNPIEDWMKLTSIFDQIADKDFSRPEYNLVFSQTGGHYDESQTITIETLGEAEGAIHFTTDGSEPTEQSAEFSEPISINETTVVRAKFIASDGEESEEITHSYFVNANSNLPMISISTDPDNLFDREKGIYVPGVYYNPDAENPSQTGNFAQSGSEWERPIHLEFFEENGERVLSQHAGIRMHGGASRAVDRKSFRLYARSDYGQNRFRYPVFGDEGRSQYNRLLLRNSGNDWNNTLFRDAMLQSLIKDFNVDTQEYRPAVLYVNGEYWGIYNIRERFDQHYFEAEHGVTNEKLDFLENNATVSEGDNREYLALLQYIRENGLESDDSYQQVSSQIDIDNFIDYNIAQIFVRNLDWPGNNNRFWRERPDGKWRWTVFDLDFGFDLPGVRETVAHDTLSFATEAGNTSWPNPDWATFLLRNMLENDDFKTAFVSRFAHDLNSTFKEETIISRIDEMAAEIEPEMEKHIDRWNAPASYEKWQEEVETMRTFAEKRADYVRAHLMSYFDLNGIGELTIDAVSDELLWSIEGRDASSLTEQWQGKYFTDTPVTLSFEDHENIQMTSTNEDVAEVAGHSFTLKNPGTASIEVQNDSGEVLVRFSVNVEHINQETEILEVGEQLNLNEINPDITKWETSSAETASITDGTLTIEETGKAIITGHSSNGEVIEILNIESIVKADEARFYNADDRAIAYNGLWEESSLDKHRESLASYTNNPQASFKTTFEGTGIRWIGYRGPTQGTAVIYINGEEYAEVDTFSKDPVYQDVLFEVDGLEAGEHEIEIVAVGTTEEEAATNRIHLDGLEVIR</sequence>
<accession>A0AAJ2NPU5</accession>
<evidence type="ECO:0000256" key="2">
    <source>
        <dbReference type="ARBA" id="ARBA00022737"/>
    </source>
</evidence>
<dbReference type="InterPro" id="IPR032675">
    <property type="entry name" value="LRR_dom_sf"/>
</dbReference>
<keyword evidence="1" id="KW-0433">Leucine-rich repeat</keyword>
<evidence type="ECO:0000313" key="6">
    <source>
        <dbReference type="Proteomes" id="UP001285636"/>
    </source>
</evidence>
<name>A0AAJ2NPU5_ALKPS</name>
<organism evidence="5 6">
    <name type="scientific">Alkalihalophilus pseudofirmus</name>
    <name type="common">Bacillus pseudofirmus</name>
    <dbReference type="NCBI Taxonomy" id="79885"/>
    <lineage>
        <taxon>Bacteria</taxon>
        <taxon>Bacillati</taxon>
        <taxon>Bacillota</taxon>
        <taxon>Bacilli</taxon>
        <taxon>Bacillales</taxon>
        <taxon>Bacillaceae</taxon>
        <taxon>Alkalihalophilus</taxon>
    </lineage>
</organism>
<dbReference type="GO" id="GO:0016301">
    <property type="term" value="F:kinase activity"/>
    <property type="evidence" value="ECO:0007669"/>
    <property type="project" value="UniProtKB-KW"/>
</dbReference>
<protein>
    <submittedName>
        <fullName evidence="5">CotH kinase family protein</fullName>
    </submittedName>
</protein>
<dbReference type="RefSeq" id="WP_323467254.1">
    <property type="nucleotide sequence ID" value="NZ_CP144224.1"/>
</dbReference>
<dbReference type="Gene3D" id="2.60.120.260">
    <property type="entry name" value="Galactose-binding domain-like"/>
    <property type="match status" value="1"/>
</dbReference>
<keyword evidence="2" id="KW-0677">Repeat</keyword>
<dbReference type="Proteomes" id="UP001285636">
    <property type="component" value="Unassembled WGS sequence"/>
</dbReference>
<keyword evidence="3" id="KW-0472">Membrane</keyword>
<evidence type="ECO:0000256" key="1">
    <source>
        <dbReference type="ARBA" id="ARBA00022614"/>
    </source>
</evidence>
<keyword evidence="3" id="KW-1133">Transmembrane helix</keyword>
<dbReference type="AlphaFoldDB" id="A0AAJ2NPU5"/>
<dbReference type="EMBL" id="JAWJAY010000003">
    <property type="protein sequence ID" value="MDV2886329.1"/>
    <property type="molecule type" value="Genomic_DNA"/>
</dbReference>
<dbReference type="SMART" id="SM00365">
    <property type="entry name" value="LRR_SD22"/>
    <property type="match status" value="4"/>
</dbReference>
<dbReference type="InterPro" id="IPR059177">
    <property type="entry name" value="GH29D-like_dom"/>
</dbReference>
<dbReference type="PANTHER" id="PTHR46652">
    <property type="entry name" value="LEUCINE-RICH REPEAT AND IQ DOMAIN-CONTAINING PROTEIN 1-RELATED"/>
    <property type="match status" value="1"/>
</dbReference>
<dbReference type="InterPro" id="IPR014867">
    <property type="entry name" value="Spore_coat_CotH_CotH2/3/7"/>
</dbReference>
<feature type="transmembrane region" description="Helical" evidence="3">
    <location>
        <begin position="7"/>
        <end position="25"/>
    </location>
</feature>
<feature type="domain" description="GH29D-like beta-sandwich" evidence="4">
    <location>
        <begin position="233"/>
        <end position="296"/>
    </location>
</feature>